<organism evidence="1">
    <name type="scientific">virus sp. ctQmo6</name>
    <dbReference type="NCBI Taxonomy" id="2827990"/>
    <lineage>
        <taxon>Viruses</taxon>
    </lineage>
</organism>
<proteinExistence type="predicted"/>
<evidence type="ECO:0000313" key="1">
    <source>
        <dbReference type="EMBL" id="DAE30113.1"/>
    </source>
</evidence>
<reference evidence="1" key="1">
    <citation type="journal article" date="2021" name="Proc. Natl. Acad. Sci. U.S.A.">
        <title>A Catalog of Tens of Thousands of Viruses from Human Metagenomes Reveals Hidden Associations with Chronic Diseases.</title>
        <authorList>
            <person name="Tisza M.J."/>
            <person name="Buck C.B."/>
        </authorList>
    </citation>
    <scope>NUCLEOTIDE SEQUENCE</scope>
    <source>
        <strain evidence="1">CtQmo6</strain>
    </source>
</reference>
<protein>
    <submittedName>
        <fullName evidence="1">Uncharacterized protein</fullName>
    </submittedName>
</protein>
<accession>A0A8S5RGA9</accession>
<sequence>MTPAAINRRITAYNDKLKSENDDKEFFAWLIGFYTQFSIGSAFNGDKIKYPEKPFYSNVEADKDSDKTKNNEEEAEMRRLDALTRRANHKLEIQSKKLMESNGEV</sequence>
<name>A0A8S5RGA9_9VIRU</name>
<dbReference type="EMBL" id="BK059102">
    <property type="protein sequence ID" value="DAE30113.1"/>
    <property type="molecule type" value="Genomic_DNA"/>
</dbReference>